<name>A0A8H2KBW6_9MICO</name>
<evidence type="ECO:0000256" key="2">
    <source>
        <dbReference type="SAM" id="Phobius"/>
    </source>
</evidence>
<evidence type="ECO:0000256" key="1">
    <source>
        <dbReference type="SAM" id="MobiDB-lite"/>
    </source>
</evidence>
<keyword evidence="2" id="KW-0812">Transmembrane</keyword>
<dbReference type="AlphaFoldDB" id="A0A8H2KBW6"/>
<accession>A0A8H2KBW6</accession>
<dbReference type="Proteomes" id="UP000316560">
    <property type="component" value="Unassembled WGS sequence"/>
</dbReference>
<feature type="region of interest" description="Disordered" evidence="1">
    <location>
        <begin position="1"/>
        <end position="23"/>
    </location>
</feature>
<dbReference type="OrthoDB" id="5196233at2"/>
<keyword evidence="4" id="KW-1185">Reference proteome</keyword>
<reference evidence="3 4" key="1">
    <citation type="submission" date="2019-06" db="EMBL/GenBank/DDBJ databases">
        <title>Sequencing the genomes of 1000 actinobacteria strains.</title>
        <authorList>
            <person name="Klenk H.-P."/>
        </authorList>
    </citation>
    <scope>NUCLEOTIDE SEQUENCE [LARGE SCALE GENOMIC DNA]</scope>
    <source>
        <strain evidence="3 4">DSM 21947</strain>
    </source>
</reference>
<dbReference type="RefSeq" id="WP_141990749.1">
    <property type="nucleotide sequence ID" value="NZ_VFRA01000001.1"/>
</dbReference>
<evidence type="ECO:0000313" key="3">
    <source>
        <dbReference type="EMBL" id="TQO20401.1"/>
    </source>
</evidence>
<comment type="caution">
    <text evidence="3">The sequence shown here is derived from an EMBL/GenBank/DDBJ whole genome shotgun (WGS) entry which is preliminary data.</text>
</comment>
<evidence type="ECO:0000313" key="4">
    <source>
        <dbReference type="Proteomes" id="UP000316560"/>
    </source>
</evidence>
<dbReference type="EMBL" id="VFRA01000001">
    <property type="protein sequence ID" value="TQO20401.1"/>
    <property type="molecule type" value="Genomic_DNA"/>
</dbReference>
<protein>
    <submittedName>
        <fullName evidence="3">Tfp pilus assembly protein PilN</fullName>
    </submittedName>
</protein>
<keyword evidence="2" id="KW-0472">Membrane</keyword>
<sequence>MSKNKDADADAGTGTKRAAQSKTQSKAKTLGLVLGGIPSVRLLPPTFETDAKSRRLRSNLILGVIAITVTVILGAGAALLALTNATIQLESEEARTGLIRVEQQKYASVTTLETQQRDLETAQQLAAAGEIQWSPYLQLVSGTLPAGTSITAIDASLVEPDDVSTTVPLLTDHIAVIGLTVDSPQASVSDWLDAMKTLPGFVDATPGNVVLVPETGRYTVEVDLLVNEAALALRFEPEETE</sequence>
<organism evidence="3 4">
    <name type="scientific">Rhodoglobus vestalii</name>
    <dbReference type="NCBI Taxonomy" id="193384"/>
    <lineage>
        <taxon>Bacteria</taxon>
        <taxon>Bacillati</taxon>
        <taxon>Actinomycetota</taxon>
        <taxon>Actinomycetes</taxon>
        <taxon>Micrococcales</taxon>
        <taxon>Microbacteriaceae</taxon>
        <taxon>Rhodoglobus</taxon>
    </lineage>
</organism>
<keyword evidence="2" id="KW-1133">Transmembrane helix</keyword>
<feature type="transmembrane region" description="Helical" evidence="2">
    <location>
        <begin position="60"/>
        <end position="82"/>
    </location>
</feature>
<gene>
    <name evidence="3" type="ORF">FB472_2033</name>
</gene>
<proteinExistence type="predicted"/>